<dbReference type="HOGENOM" id="CLU_020120_3_0_11"/>
<evidence type="ECO:0000313" key="6">
    <source>
        <dbReference type="Proteomes" id="UP000027986"/>
    </source>
</evidence>
<sequence>MAAPLAIGVHDGSLSAFDAGSVTRQLRSQLDAASGRSTTDSGSSSTDTDQGGASMPQTAPDGSSTSPSNGGAQASGASSSGTTTRATAAQSKGVVMIDVATPSGEAAGSGMVLTADGTVLTNYHVVSGSTQIRVTVPNGGSYTASVVGHDESHDVALLKLSGAKNLDTVTLDTDGVRTAEEVLAVGQGGGEGVLYAASGIVTATGRSITASEQGSLSSGENLTNLVQTNAPIVGGYSGGPLFDAAGKVVGIDTAASATNSLTGYQRSNAEGYAIPITQAKSIADDILAGRKTTTNHIGAKAALGVAVVPSSSLRGASDTGVVVQQVLSGSAVASTGMTAGDTITALDGKAVTSSDSLSSLMGTRYPGSTMKVTWSDTSGASHTASVTLQKSTAN</sequence>
<dbReference type="Gene3D" id="2.40.10.120">
    <property type="match status" value="1"/>
</dbReference>
<dbReference type="AlphaFoldDB" id="A0A075JHK8"/>
<gene>
    <name evidence="5" type="ORF">HX89_07195</name>
</gene>
<dbReference type="InterPro" id="IPR001478">
    <property type="entry name" value="PDZ"/>
</dbReference>
<evidence type="ECO:0000259" key="4">
    <source>
        <dbReference type="PROSITE" id="PS50106"/>
    </source>
</evidence>
<evidence type="ECO:0000256" key="3">
    <source>
        <dbReference type="SAM" id="MobiDB-lite"/>
    </source>
</evidence>
<dbReference type="PROSITE" id="PS50106">
    <property type="entry name" value="PDZ"/>
    <property type="match status" value="1"/>
</dbReference>
<evidence type="ECO:0000256" key="2">
    <source>
        <dbReference type="ARBA" id="ARBA00022801"/>
    </source>
</evidence>
<feature type="compositionally biased region" description="Low complexity" evidence="3">
    <location>
        <begin position="32"/>
        <end position="54"/>
    </location>
</feature>
<dbReference type="InterPro" id="IPR051201">
    <property type="entry name" value="Chloro_Bact_Ser_Proteases"/>
</dbReference>
<dbReference type="KEGG" id="dni:HX89_07195"/>
<dbReference type="Pfam" id="PF13365">
    <property type="entry name" value="Trypsin_2"/>
    <property type="match status" value="1"/>
</dbReference>
<dbReference type="InterPro" id="IPR036034">
    <property type="entry name" value="PDZ_sf"/>
</dbReference>
<reference evidence="5 6" key="1">
    <citation type="submission" date="2014-07" db="EMBL/GenBank/DDBJ databases">
        <title>Genome Sequencing of Dermacoccus nishinomiyaensis.</title>
        <authorList>
            <person name="Hong K.W."/>
            <person name="Chan K.G."/>
        </authorList>
    </citation>
    <scope>NUCLEOTIDE SEQUENCE [LARGE SCALE GENOMIC DNA]</scope>
    <source>
        <strain evidence="5 6">M25</strain>
    </source>
</reference>
<dbReference type="Proteomes" id="UP000027986">
    <property type="component" value="Chromosome"/>
</dbReference>
<keyword evidence="2" id="KW-0378">Hydrolase</keyword>
<name>A0A075JHK8_9MICO</name>
<dbReference type="eggNOG" id="COG0265">
    <property type="taxonomic scope" value="Bacteria"/>
</dbReference>
<feature type="compositionally biased region" description="Polar residues" evidence="3">
    <location>
        <begin position="55"/>
        <end position="67"/>
    </location>
</feature>
<protein>
    <recommendedName>
        <fullName evidence="4">PDZ domain-containing protein</fullName>
    </recommendedName>
</protein>
<accession>A0A075JHK8</accession>
<evidence type="ECO:0000256" key="1">
    <source>
        <dbReference type="ARBA" id="ARBA00022670"/>
    </source>
</evidence>
<evidence type="ECO:0000313" key="5">
    <source>
        <dbReference type="EMBL" id="AIF40762.1"/>
    </source>
</evidence>
<keyword evidence="6" id="KW-1185">Reference proteome</keyword>
<feature type="domain" description="PDZ" evidence="4">
    <location>
        <begin position="298"/>
        <end position="363"/>
    </location>
</feature>
<dbReference type="PANTHER" id="PTHR43343:SF3">
    <property type="entry name" value="PROTEASE DO-LIKE 8, CHLOROPLASTIC"/>
    <property type="match status" value="1"/>
</dbReference>
<feature type="compositionally biased region" description="Low complexity" evidence="3">
    <location>
        <begin position="68"/>
        <end position="86"/>
    </location>
</feature>
<dbReference type="PANTHER" id="PTHR43343">
    <property type="entry name" value="PEPTIDASE S12"/>
    <property type="match status" value="1"/>
</dbReference>
<proteinExistence type="predicted"/>
<dbReference type="EMBL" id="CP008889">
    <property type="protein sequence ID" value="AIF40762.1"/>
    <property type="molecule type" value="Genomic_DNA"/>
</dbReference>
<dbReference type="InterPro" id="IPR001940">
    <property type="entry name" value="Peptidase_S1C"/>
</dbReference>
<dbReference type="GO" id="GO:0004252">
    <property type="term" value="F:serine-type endopeptidase activity"/>
    <property type="evidence" value="ECO:0007669"/>
    <property type="project" value="InterPro"/>
</dbReference>
<dbReference type="Pfam" id="PF13180">
    <property type="entry name" value="PDZ_2"/>
    <property type="match status" value="1"/>
</dbReference>
<dbReference type="PRINTS" id="PR00834">
    <property type="entry name" value="PROTEASES2C"/>
</dbReference>
<dbReference type="SUPFAM" id="SSF50156">
    <property type="entry name" value="PDZ domain-like"/>
    <property type="match status" value="1"/>
</dbReference>
<organism evidence="5 6">
    <name type="scientific">Dermacoccus nishinomiyaensis</name>
    <dbReference type="NCBI Taxonomy" id="1274"/>
    <lineage>
        <taxon>Bacteria</taxon>
        <taxon>Bacillati</taxon>
        <taxon>Actinomycetota</taxon>
        <taxon>Actinomycetes</taxon>
        <taxon>Micrococcales</taxon>
        <taxon>Dermacoccaceae</taxon>
        <taxon>Dermacoccus</taxon>
    </lineage>
</organism>
<dbReference type="GO" id="GO:0006508">
    <property type="term" value="P:proteolysis"/>
    <property type="evidence" value="ECO:0007669"/>
    <property type="project" value="UniProtKB-KW"/>
</dbReference>
<dbReference type="SUPFAM" id="SSF50494">
    <property type="entry name" value="Trypsin-like serine proteases"/>
    <property type="match status" value="1"/>
</dbReference>
<dbReference type="Gene3D" id="2.30.42.10">
    <property type="match status" value="1"/>
</dbReference>
<keyword evidence="1" id="KW-0645">Protease</keyword>
<feature type="region of interest" description="Disordered" evidence="3">
    <location>
        <begin position="28"/>
        <end position="86"/>
    </location>
</feature>
<dbReference type="InterPro" id="IPR009003">
    <property type="entry name" value="Peptidase_S1_PA"/>
</dbReference>